<dbReference type="OrthoDB" id="9808770at2"/>
<keyword evidence="8" id="KW-1185">Reference proteome</keyword>
<feature type="domain" description="HTH gntR-type" evidence="6">
    <location>
        <begin position="11"/>
        <end position="79"/>
    </location>
</feature>
<dbReference type="InterPro" id="IPR000524">
    <property type="entry name" value="Tscrpt_reg_HTH_GntR"/>
</dbReference>
<dbReference type="Pfam" id="PF00392">
    <property type="entry name" value="GntR"/>
    <property type="match status" value="1"/>
</dbReference>
<dbReference type="EMBL" id="FUXZ01000003">
    <property type="protein sequence ID" value="SKA61456.1"/>
    <property type="molecule type" value="Genomic_DNA"/>
</dbReference>
<evidence type="ECO:0000256" key="4">
    <source>
        <dbReference type="ARBA" id="ARBA00023125"/>
    </source>
</evidence>
<dbReference type="Gene3D" id="3.40.640.10">
    <property type="entry name" value="Type I PLP-dependent aspartate aminotransferase-like (Major domain)"/>
    <property type="match status" value="1"/>
</dbReference>
<dbReference type="InterPro" id="IPR015421">
    <property type="entry name" value="PyrdxlP-dep_Trfase_major"/>
</dbReference>
<dbReference type="RefSeq" id="WP_078765360.1">
    <property type="nucleotide sequence ID" value="NZ_FUXZ01000003.1"/>
</dbReference>
<dbReference type="InterPro" id="IPR051446">
    <property type="entry name" value="HTH_trans_reg/aminotransferase"/>
</dbReference>
<dbReference type="SMART" id="SM00345">
    <property type="entry name" value="HTH_GNTR"/>
    <property type="match status" value="1"/>
</dbReference>
<dbReference type="PANTHER" id="PTHR46577">
    <property type="entry name" value="HTH-TYPE TRANSCRIPTIONAL REGULATORY PROTEIN GABR"/>
    <property type="match status" value="1"/>
</dbReference>
<dbReference type="Pfam" id="PF00155">
    <property type="entry name" value="Aminotran_1_2"/>
    <property type="match status" value="1"/>
</dbReference>
<dbReference type="CDD" id="cd07377">
    <property type="entry name" value="WHTH_GntR"/>
    <property type="match status" value="1"/>
</dbReference>
<dbReference type="PANTHER" id="PTHR46577:SF1">
    <property type="entry name" value="HTH-TYPE TRANSCRIPTIONAL REGULATORY PROTEIN GABR"/>
    <property type="match status" value="1"/>
</dbReference>
<dbReference type="Proteomes" id="UP000190814">
    <property type="component" value="Unassembled WGS sequence"/>
</dbReference>
<dbReference type="InterPro" id="IPR015424">
    <property type="entry name" value="PyrdxlP-dep_Trfase"/>
</dbReference>
<name>A0A1T4V9A2_9FIRM</name>
<comment type="similarity">
    <text evidence="1">In the C-terminal section; belongs to the class-I pyridoxal-phosphate-dependent aminotransferase family.</text>
</comment>
<organism evidence="7 8">
    <name type="scientific">Eubacterium uniforme</name>
    <dbReference type="NCBI Taxonomy" id="39495"/>
    <lineage>
        <taxon>Bacteria</taxon>
        <taxon>Bacillati</taxon>
        <taxon>Bacillota</taxon>
        <taxon>Clostridia</taxon>
        <taxon>Eubacteriales</taxon>
        <taxon>Eubacteriaceae</taxon>
        <taxon>Eubacterium</taxon>
    </lineage>
</organism>
<evidence type="ECO:0000256" key="3">
    <source>
        <dbReference type="ARBA" id="ARBA00023015"/>
    </source>
</evidence>
<keyword evidence="4" id="KW-0238">DNA-binding</keyword>
<dbReference type="GO" id="GO:0003700">
    <property type="term" value="F:DNA-binding transcription factor activity"/>
    <property type="evidence" value="ECO:0007669"/>
    <property type="project" value="InterPro"/>
</dbReference>
<evidence type="ECO:0000313" key="8">
    <source>
        <dbReference type="Proteomes" id="UP000190814"/>
    </source>
</evidence>
<reference evidence="7 8" key="1">
    <citation type="submission" date="2017-02" db="EMBL/GenBank/DDBJ databases">
        <authorList>
            <person name="Peterson S.W."/>
        </authorList>
    </citation>
    <scope>NUCLEOTIDE SEQUENCE [LARGE SCALE GENOMIC DNA]</scope>
    <source>
        <strain evidence="7 8">ATCC 35992</strain>
    </source>
</reference>
<gene>
    <name evidence="7" type="ORF">SAMN02745111_00468</name>
</gene>
<dbReference type="InterPro" id="IPR036390">
    <property type="entry name" value="WH_DNA-bd_sf"/>
</dbReference>
<sequence>MLTYDLSCASGPIYVYLYQCLKKDISEGRIEPGTKLPSKRAFAGNLGVSTITIENAYGQLESEGYIQSVPKKGYYVVDIPNLGIKKGTVKAVNNRSESKVADYLFDISSNKADAGSFPFSVWSKLMRETLSEKTEQLLDNSEKTGVFELRVAVAEHLSSYRGMDINPDQIIIGAGTEYLYGVLVNLLGRDKVFCVENPGYMKPKQIYESNNVKCVYADIDEQGISVNKIKEKKADVIHICPTHHFPTGITMPVSRRYELLAWANEKDGRYIIEDDYDSEFRVNGMPISPFFNIDACEKVIYMNTFSKSLASTMRISYMILPEHLLKKYKQELGFYSCTVPTFEQYTLASFISRGYFEKHINRMRIYYGKKRKALIDAIEHELPKDKYEIIENDSGLHFNLKLNIKMSDCKFKELLKSHGIIVQAVSDYYMDEVKDYHIFIVNYSSIDIDMLMEKIKMLKKVL</sequence>
<evidence type="ECO:0000256" key="2">
    <source>
        <dbReference type="ARBA" id="ARBA00022898"/>
    </source>
</evidence>
<dbReference type="GO" id="GO:0003677">
    <property type="term" value="F:DNA binding"/>
    <property type="evidence" value="ECO:0007669"/>
    <property type="project" value="UniProtKB-KW"/>
</dbReference>
<protein>
    <submittedName>
        <fullName evidence="7">Transcriptional regulator, GntR family</fullName>
    </submittedName>
</protein>
<evidence type="ECO:0000256" key="5">
    <source>
        <dbReference type="ARBA" id="ARBA00023163"/>
    </source>
</evidence>
<proteinExistence type="inferred from homology"/>
<keyword evidence="3" id="KW-0805">Transcription regulation</keyword>
<dbReference type="AlphaFoldDB" id="A0A1T4V9A2"/>
<keyword evidence="2" id="KW-0663">Pyridoxal phosphate</keyword>
<accession>A0A1T4V9A2</accession>
<dbReference type="GO" id="GO:0030170">
    <property type="term" value="F:pyridoxal phosphate binding"/>
    <property type="evidence" value="ECO:0007669"/>
    <property type="project" value="InterPro"/>
</dbReference>
<dbReference type="CDD" id="cd00609">
    <property type="entry name" value="AAT_like"/>
    <property type="match status" value="1"/>
</dbReference>
<dbReference type="STRING" id="39495.SAMN02745111_00468"/>
<evidence type="ECO:0000256" key="1">
    <source>
        <dbReference type="ARBA" id="ARBA00005384"/>
    </source>
</evidence>
<keyword evidence="5" id="KW-0804">Transcription</keyword>
<dbReference type="InterPro" id="IPR036388">
    <property type="entry name" value="WH-like_DNA-bd_sf"/>
</dbReference>
<dbReference type="PROSITE" id="PS50949">
    <property type="entry name" value="HTH_GNTR"/>
    <property type="match status" value="1"/>
</dbReference>
<dbReference type="SUPFAM" id="SSF53383">
    <property type="entry name" value="PLP-dependent transferases"/>
    <property type="match status" value="1"/>
</dbReference>
<dbReference type="Gene3D" id="1.10.10.10">
    <property type="entry name" value="Winged helix-like DNA-binding domain superfamily/Winged helix DNA-binding domain"/>
    <property type="match status" value="1"/>
</dbReference>
<dbReference type="SUPFAM" id="SSF46785">
    <property type="entry name" value="Winged helix' DNA-binding domain"/>
    <property type="match status" value="1"/>
</dbReference>
<dbReference type="InterPro" id="IPR004839">
    <property type="entry name" value="Aminotransferase_I/II_large"/>
</dbReference>
<evidence type="ECO:0000259" key="6">
    <source>
        <dbReference type="PROSITE" id="PS50949"/>
    </source>
</evidence>
<evidence type="ECO:0000313" key="7">
    <source>
        <dbReference type="EMBL" id="SKA61456.1"/>
    </source>
</evidence>